<dbReference type="EMBL" id="JAHLUN010000014">
    <property type="protein sequence ID" value="KAG7762507.1"/>
    <property type="molecule type" value="Genomic_DNA"/>
</dbReference>
<keyword evidence="3" id="KW-1185">Reference proteome</keyword>
<dbReference type="Proteomes" id="UP000697297">
    <property type="component" value="Unassembled WGS sequence"/>
</dbReference>
<comment type="caution">
    <text evidence="1">The sequence shown here is derived from an EMBL/GenBank/DDBJ whole genome shotgun (WGS) entry which is preliminary data.</text>
</comment>
<name>A0AAN6HZS9_9ASCO</name>
<evidence type="ECO:0000313" key="4">
    <source>
        <dbReference type="Proteomes" id="UP000738402"/>
    </source>
</evidence>
<protein>
    <submittedName>
        <fullName evidence="1">Uncharacterized protein</fullName>
    </submittedName>
</protein>
<proteinExistence type="predicted"/>
<evidence type="ECO:0000313" key="3">
    <source>
        <dbReference type="Proteomes" id="UP000697297"/>
    </source>
</evidence>
<gene>
    <name evidence="1" type="ORF">KL933_004347</name>
    <name evidence="2" type="ORF">KL946_004623</name>
</gene>
<evidence type="ECO:0000313" key="2">
    <source>
        <dbReference type="EMBL" id="KAG7762507.1"/>
    </source>
</evidence>
<organism evidence="1 4">
    <name type="scientific">Ogataea haglerorum</name>
    <dbReference type="NCBI Taxonomy" id="1937702"/>
    <lineage>
        <taxon>Eukaryota</taxon>
        <taxon>Fungi</taxon>
        <taxon>Dikarya</taxon>
        <taxon>Ascomycota</taxon>
        <taxon>Saccharomycotina</taxon>
        <taxon>Pichiomycetes</taxon>
        <taxon>Pichiales</taxon>
        <taxon>Pichiaceae</taxon>
        <taxon>Ogataea</taxon>
    </lineage>
</organism>
<dbReference type="AlphaFoldDB" id="A0AAN6HZS9"/>
<sequence>MAVAVHMVDWLLRQFRDLVSDSGSLTDIAEQCFRDFAGILRNRLSSVCGSLPRFCKTRTTAGQSHAPLARLRNMPSGKRRRNAEKPKVFNFSPVIKSCLIS</sequence>
<reference evidence="1 3" key="1">
    <citation type="journal article" date="2021" name="G3 (Bethesda)">
        <title>Genomic diversity, chromosomal rearrangements, and interspecies hybridization in the ogataea polymorpha species complex.</title>
        <authorList>
            <person name="Hanson S.J."/>
            <person name="Cinneide E.O."/>
            <person name="Salzberg L.I."/>
            <person name="Wolfe K.H."/>
            <person name="McGowan J."/>
            <person name="Fitzpatrick D.A."/>
            <person name="Matlin K."/>
        </authorList>
    </citation>
    <scope>NUCLEOTIDE SEQUENCE</scope>
    <source>
        <strain evidence="2">81-436-3</strain>
        <strain evidence="1">83-405-1</strain>
    </source>
</reference>
<dbReference type="EMBL" id="JAHLUH010000013">
    <property type="protein sequence ID" value="KAG7725333.1"/>
    <property type="molecule type" value="Genomic_DNA"/>
</dbReference>
<accession>A0AAN6HZS9</accession>
<evidence type="ECO:0000313" key="1">
    <source>
        <dbReference type="EMBL" id="KAG7725333.1"/>
    </source>
</evidence>
<dbReference type="Proteomes" id="UP000738402">
    <property type="component" value="Unassembled WGS sequence"/>
</dbReference>